<reference evidence="9" key="1">
    <citation type="submission" date="2018-03" db="EMBL/GenBank/DDBJ databases">
        <title>Ecological and genomic features of two cosmopolitan and abundant freshwater picocyanobacteria.</title>
        <authorList>
            <person name="Cabello-Yeves P.J."/>
            <person name="Picazo A."/>
            <person name="Camacho A."/>
            <person name="Callieri C."/>
            <person name="Rosselli R."/>
            <person name="Roda-Garcia J."/>
            <person name="Coutinho F.H."/>
            <person name="Rodriguez-Valera F."/>
        </authorList>
    </citation>
    <scope>NUCLEOTIDE SEQUENCE [LARGE SCALE GENOMIC DNA]</scope>
    <source>
        <strain evidence="9">Tous</strain>
    </source>
</reference>
<protein>
    <recommendedName>
        <fullName evidence="3 6">peptidylprolyl isomerase</fullName>
        <ecNumber evidence="3 6">5.2.1.8</ecNumber>
    </recommendedName>
</protein>
<dbReference type="GO" id="GO:0003755">
    <property type="term" value="F:peptidyl-prolyl cis-trans isomerase activity"/>
    <property type="evidence" value="ECO:0007669"/>
    <property type="project" value="UniProtKB-KW"/>
</dbReference>
<dbReference type="InterPro" id="IPR046357">
    <property type="entry name" value="PPIase_dom_sf"/>
</dbReference>
<evidence type="ECO:0000256" key="5">
    <source>
        <dbReference type="ARBA" id="ARBA00023235"/>
    </source>
</evidence>
<dbReference type="AlphaFoldDB" id="A0A2P7EDT8"/>
<dbReference type="PANTHER" id="PTHR43811:SF19">
    <property type="entry name" value="39 KDA FK506-BINDING NUCLEAR PROTEIN"/>
    <property type="match status" value="1"/>
</dbReference>
<dbReference type="Pfam" id="PF07483">
    <property type="entry name" value="W_rich_C"/>
    <property type="match status" value="1"/>
</dbReference>
<dbReference type="InterPro" id="IPR011049">
    <property type="entry name" value="Serralysin-like_metalloprot_C"/>
</dbReference>
<dbReference type="PANTHER" id="PTHR43811">
    <property type="entry name" value="FKBP-TYPE PEPTIDYL-PROLYL CIS-TRANS ISOMERASE FKPA"/>
    <property type="match status" value="1"/>
</dbReference>
<accession>A0A2P7EDT8</accession>
<comment type="caution">
    <text evidence="8">The sequence shown here is derived from an EMBL/GenBank/DDBJ whole genome shotgun (WGS) entry which is preliminary data.</text>
</comment>
<keyword evidence="5 6" id="KW-0413">Isomerase</keyword>
<comment type="catalytic activity">
    <reaction evidence="1 6">
        <text>[protein]-peptidylproline (omega=180) = [protein]-peptidylproline (omega=0)</text>
        <dbReference type="Rhea" id="RHEA:16237"/>
        <dbReference type="Rhea" id="RHEA-COMP:10747"/>
        <dbReference type="Rhea" id="RHEA-COMP:10748"/>
        <dbReference type="ChEBI" id="CHEBI:83833"/>
        <dbReference type="ChEBI" id="CHEBI:83834"/>
        <dbReference type="EC" id="5.2.1.8"/>
    </reaction>
</comment>
<sequence length="689" mass="73902">MTNNASVIISGGKGTDTLLLTGSKLTSNPIFSREKFNEVSYTKFTVVDKEDGSPLAVTAFDDVEILTFNDSSNNSIYFLTEDIANGRIRRVDGEEMVWRTVGSNSDWADNKLDTYTAYQQYENLVNLPTYNVATSSSLNEGETINVDISTTSVAPGTNLYYSLSGAGISFNDFSSGFLSDTYDFGTVGTDGKLSLGFTIANDFSTEGTEALEIKLFSTTSPVEKLSSGVERSYLIDVSGVPTKFGDTIYVRYLGKLFNGTVFDQNIFDRKKSQFSFQLGAGSVIKGWDIGLLGVNVGDVLILSIPADQAYGKNAVGSIPANSPLKFAVQVLGRTDARGSEKVTDTTPDLSLSASKQVGATATVAIKDTSVASAIKIENNGAIELMKGLGNKYSAQSKVVGAINYAIKKDGNQIYQGIYGNDWSVLAAETVNGVNQVLWKNTAANRLHLWKLDGNWNWQSSSLWDEASSSIGQQLETEFEIDLDGNGTVAVASAAKIENIGSLKTLMGTINNDIITGQGGEIVYGGKGSDRITGQSKISADGTRRIPSFLTGGSGDDTYVVPQGVFSVILDAGDGLDTVNMSGSSIDNIQFIRVNQRDIYAADATTSLLLIDPQGIEGKYNAIESFIIGNNKYGLTQLISMAFGSSNFYGDYTYRELQSNGFFDLGIVGLDPLSINGYIQLAINNNKLTL</sequence>
<keyword evidence="4 6" id="KW-0697">Rotamase</keyword>
<evidence type="ECO:0000256" key="6">
    <source>
        <dbReference type="PROSITE-ProRule" id="PRU00277"/>
    </source>
</evidence>
<dbReference type="Gene3D" id="3.10.50.40">
    <property type="match status" value="1"/>
</dbReference>
<organism evidence="8 9">
    <name type="scientific">Synechococcus lacustris str. Tous</name>
    <dbReference type="NCBI Taxonomy" id="1910958"/>
    <lineage>
        <taxon>Bacteria</taxon>
        <taxon>Bacillati</taxon>
        <taxon>Cyanobacteriota</taxon>
        <taxon>Cyanophyceae</taxon>
        <taxon>Synechococcales</taxon>
        <taxon>Synechococcaceae</taxon>
        <taxon>Synechococcus</taxon>
    </lineage>
</organism>
<dbReference type="InterPro" id="IPR001179">
    <property type="entry name" value="PPIase_FKBP_dom"/>
</dbReference>
<dbReference type="SUPFAM" id="SSF51120">
    <property type="entry name" value="beta-Roll"/>
    <property type="match status" value="1"/>
</dbReference>
<dbReference type="Pfam" id="PF00254">
    <property type="entry name" value="FKBP_C"/>
    <property type="match status" value="1"/>
</dbReference>
<comment type="similarity">
    <text evidence="2">Belongs to the FKBP-type PPIase family.</text>
</comment>
<keyword evidence="9" id="KW-1185">Reference proteome</keyword>
<name>A0A2P7EDT8_9SYNE</name>
<dbReference type="EC" id="5.2.1.8" evidence="3 6"/>
<evidence type="ECO:0000313" key="9">
    <source>
        <dbReference type="Proteomes" id="UP000240206"/>
    </source>
</evidence>
<dbReference type="PROSITE" id="PS50059">
    <property type="entry name" value="FKBP_PPIASE"/>
    <property type="match status" value="1"/>
</dbReference>
<dbReference type="GO" id="GO:0000785">
    <property type="term" value="C:chromatin"/>
    <property type="evidence" value="ECO:0007669"/>
    <property type="project" value="TreeGrafter"/>
</dbReference>
<proteinExistence type="inferred from homology"/>
<evidence type="ECO:0000313" key="8">
    <source>
        <dbReference type="EMBL" id="PSI01269.1"/>
    </source>
</evidence>
<evidence type="ECO:0000256" key="1">
    <source>
        <dbReference type="ARBA" id="ARBA00000971"/>
    </source>
</evidence>
<gene>
    <name evidence="8" type="ORF">C7K08_08870</name>
</gene>
<dbReference type="Proteomes" id="UP000240206">
    <property type="component" value="Unassembled WGS sequence"/>
</dbReference>
<evidence type="ECO:0000259" key="7">
    <source>
        <dbReference type="PROSITE" id="PS50059"/>
    </source>
</evidence>
<dbReference type="SUPFAM" id="SSF54534">
    <property type="entry name" value="FKBP-like"/>
    <property type="match status" value="1"/>
</dbReference>
<dbReference type="InterPro" id="IPR011121">
    <property type="entry name" value="Trp-rich_dom"/>
</dbReference>
<dbReference type="EMBL" id="PXVC01000040">
    <property type="protein sequence ID" value="PSI01269.1"/>
    <property type="molecule type" value="Genomic_DNA"/>
</dbReference>
<evidence type="ECO:0000256" key="2">
    <source>
        <dbReference type="ARBA" id="ARBA00006577"/>
    </source>
</evidence>
<evidence type="ECO:0000256" key="4">
    <source>
        <dbReference type="ARBA" id="ARBA00023110"/>
    </source>
</evidence>
<evidence type="ECO:0000256" key="3">
    <source>
        <dbReference type="ARBA" id="ARBA00013194"/>
    </source>
</evidence>
<feature type="domain" description="PPIase FKBP-type" evidence="7">
    <location>
        <begin position="245"/>
        <end position="334"/>
    </location>
</feature>